<name>A0A1B9HVU8_9TREE</name>
<dbReference type="RefSeq" id="XP_019008602.1">
    <property type="nucleotide sequence ID" value="XM_019157989.1"/>
</dbReference>
<reference evidence="2" key="1">
    <citation type="submission" date="2013-07" db="EMBL/GenBank/DDBJ databases">
        <title>The Genome Sequence of Cryptococcus pinus CBS10737.</title>
        <authorList>
            <consortium name="The Broad Institute Genome Sequencing Platform"/>
            <person name="Cuomo C."/>
            <person name="Litvintseva A."/>
            <person name="Chen Y."/>
            <person name="Heitman J."/>
            <person name="Sun S."/>
            <person name="Springer D."/>
            <person name="Dromer F."/>
            <person name="Young S.K."/>
            <person name="Zeng Q."/>
            <person name="Gargeya S."/>
            <person name="Fitzgerald M."/>
            <person name="Abouelleil A."/>
            <person name="Alvarado L."/>
            <person name="Berlin A.M."/>
            <person name="Chapman S.B."/>
            <person name="Dewar J."/>
            <person name="Goldberg J."/>
            <person name="Griggs A."/>
            <person name="Gujja S."/>
            <person name="Hansen M."/>
            <person name="Howarth C."/>
            <person name="Imamovic A."/>
            <person name="Larimer J."/>
            <person name="McCowan C."/>
            <person name="Murphy C."/>
            <person name="Pearson M."/>
            <person name="Priest M."/>
            <person name="Roberts A."/>
            <person name="Saif S."/>
            <person name="Shea T."/>
            <person name="Sykes S."/>
            <person name="Wortman J."/>
            <person name="Nusbaum C."/>
            <person name="Birren B."/>
        </authorList>
    </citation>
    <scope>NUCLEOTIDE SEQUENCE [LARGE SCALE GENOMIC DNA]</scope>
    <source>
        <strain evidence="2">CBS 10737</strain>
    </source>
</reference>
<feature type="region of interest" description="Disordered" evidence="1">
    <location>
        <begin position="59"/>
        <end position="86"/>
    </location>
</feature>
<dbReference type="EMBL" id="KV700116">
    <property type="protein sequence ID" value="OCF47383.1"/>
    <property type="molecule type" value="Genomic_DNA"/>
</dbReference>
<proteinExistence type="predicted"/>
<dbReference type="KEGG" id="kpin:30174648"/>
<keyword evidence="4" id="KW-1185">Reference proteome</keyword>
<reference evidence="3" key="4">
    <citation type="submission" date="2024-02" db="EMBL/GenBank/DDBJ databases">
        <title>Comparative genomics of Cryptococcus and Kwoniella reveals pathogenesis evolution and contrasting modes of karyotype evolution via chromosome fusion or intercentromeric recombination.</title>
        <authorList>
            <person name="Coelho M.A."/>
            <person name="David-Palma M."/>
            <person name="Shea T."/>
            <person name="Bowers K."/>
            <person name="McGinley-Smith S."/>
            <person name="Mohammad A.W."/>
            <person name="Gnirke A."/>
            <person name="Yurkov A.M."/>
            <person name="Nowrousian M."/>
            <person name="Sun S."/>
            <person name="Cuomo C.A."/>
            <person name="Heitman J."/>
        </authorList>
    </citation>
    <scope>NUCLEOTIDE SEQUENCE</scope>
    <source>
        <strain evidence="3">CBS 10737</strain>
    </source>
</reference>
<dbReference type="EMBL" id="CP144520">
    <property type="protein sequence ID" value="WWC67834.1"/>
    <property type="molecule type" value="Genomic_DNA"/>
</dbReference>
<organism evidence="2">
    <name type="scientific">Kwoniella pini CBS 10737</name>
    <dbReference type="NCBI Taxonomy" id="1296096"/>
    <lineage>
        <taxon>Eukaryota</taxon>
        <taxon>Fungi</taxon>
        <taxon>Dikarya</taxon>
        <taxon>Basidiomycota</taxon>
        <taxon>Agaricomycotina</taxon>
        <taxon>Tremellomycetes</taxon>
        <taxon>Tremellales</taxon>
        <taxon>Cryptococcaceae</taxon>
        <taxon>Kwoniella</taxon>
    </lineage>
</organism>
<evidence type="ECO:0000313" key="2">
    <source>
        <dbReference type="EMBL" id="OCF47383.1"/>
    </source>
</evidence>
<evidence type="ECO:0000256" key="1">
    <source>
        <dbReference type="SAM" id="MobiDB-lite"/>
    </source>
</evidence>
<reference evidence="3" key="2">
    <citation type="submission" date="2013-07" db="EMBL/GenBank/DDBJ databases">
        <authorList>
            <consortium name="The Broad Institute Genome Sequencing Platform"/>
            <person name="Cuomo C."/>
            <person name="Litvintseva A."/>
            <person name="Chen Y."/>
            <person name="Heitman J."/>
            <person name="Sun S."/>
            <person name="Springer D."/>
            <person name="Dromer F."/>
            <person name="Young S.K."/>
            <person name="Zeng Q."/>
            <person name="Gargeya S."/>
            <person name="Fitzgerald M."/>
            <person name="Abouelleil A."/>
            <person name="Alvarado L."/>
            <person name="Berlin A.M."/>
            <person name="Chapman S.B."/>
            <person name="Dewar J."/>
            <person name="Goldberg J."/>
            <person name="Griggs A."/>
            <person name="Gujja S."/>
            <person name="Hansen M."/>
            <person name="Howarth C."/>
            <person name="Imamovic A."/>
            <person name="Larimer J."/>
            <person name="McCowan C."/>
            <person name="Murphy C."/>
            <person name="Pearson M."/>
            <person name="Priest M."/>
            <person name="Roberts A."/>
            <person name="Saif S."/>
            <person name="Shea T."/>
            <person name="Sykes S."/>
            <person name="Wortman J."/>
            <person name="Nusbaum C."/>
            <person name="Birren B."/>
        </authorList>
    </citation>
    <scope>NUCLEOTIDE SEQUENCE</scope>
    <source>
        <strain evidence="3">CBS 10737</strain>
    </source>
</reference>
<feature type="compositionally biased region" description="Low complexity" evidence="1">
    <location>
        <begin position="1"/>
        <end position="30"/>
    </location>
</feature>
<sequence>MPRTHTSTSALLPPTPTSSTPVTSTGTVLPYSPTSPPKPRLWLEPHKYTNFDIELRPCHHLRPSKPRGCKRHREPTKDDVTPEEAELTTRPVIKLKFKRPNFHKNVHANKKPVDGPPGFIPYSPESSRRESSSSYRPHVEEEFQVSTQPNPNVPPTKRARAHSGSSNLIGFYLSDDSAPSSPVDTTSPSIAHMTPSTPTVSSANVNNNAYKVHPPYISSPLASTLISGAPSHSHRATLDPSPSSFRDIEMSELGSPFIPAQLDAPNLHSQLLITRQKLFRIEAEVESLATEVNNLFKLGYGRGMGRAVSNGRGPSRLRNGAQGVRVKVEDDMEVDE</sequence>
<protein>
    <submittedName>
        <fullName evidence="2">Uncharacterized protein</fullName>
    </submittedName>
</protein>
<dbReference type="GeneID" id="30174648"/>
<dbReference type="AlphaFoldDB" id="A0A1B9HVU8"/>
<dbReference type="OrthoDB" id="2565389at2759"/>
<gene>
    <name evidence="2" type="ORF">I206_06279</name>
    <name evidence="3" type="ORF">I206_101751</name>
</gene>
<dbReference type="Proteomes" id="UP000094020">
    <property type="component" value="Chromosome 2"/>
</dbReference>
<evidence type="ECO:0000313" key="3">
    <source>
        <dbReference type="EMBL" id="WWC67834.1"/>
    </source>
</evidence>
<feature type="region of interest" description="Disordered" evidence="1">
    <location>
        <begin position="1"/>
        <end position="41"/>
    </location>
</feature>
<feature type="region of interest" description="Disordered" evidence="1">
    <location>
        <begin position="104"/>
        <end position="162"/>
    </location>
</feature>
<evidence type="ECO:0000313" key="4">
    <source>
        <dbReference type="Proteomes" id="UP000094020"/>
    </source>
</evidence>
<feature type="compositionally biased region" description="Basic residues" evidence="1">
    <location>
        <begin position="59"/>
        <end position="74"/>
    </location>
</feature>
<feature type="compositionally biased region" description="Basic and acidic residues" evidence="1">
    <location>
        <begin position="126"/>
        <end position="141"/>
    </location>
</feature>
<accession>A0A1B9HVU8</accession>
<reference evidence="2" key="3">
    <citation type="submission" date="2016-07" db="EMBL/GenBank/DDBJ databases">
        <title>Evolution of pathogenesis and genome organization in the Tremellales.</title>
        <authorList>
            <person name="Cuomo C."/>
            <person name="Litvintseva A."/>
            <person name="Heitman J."/>
            <person name="Chen Y."/>
            <person name="Sun S."/>
            <person name="Springer D."/>
            <person name="Dromer F."/>
            <person name="Young S."/>
            <person name="Zeng Q."/>
            <person name="Chapman S."/>
            <person name="Gujja S."/>
            <person name="Saif S."/>
            <person name="Birren B."/>
        </authorList>
    </citation>
    <scope>NUCLEOTIDE SEQUENCE</scope>
    <source>
        <strain evidence="2">CBS 10737</strain>
    </source>
</reference>